<feature type="compositionally biased region" description="Low complexity" evidence="1">
    <location>
        <begin position="49"/>
        <end position="64"/>
    </location>
</feature>
<dbReference type="Proteomes" id="UP000324222">
    <property type="component" value="Unassembled WGS sequence"/>
</dbReference>
<keyword evidence="2" id="KW-0812">Transmembrane</keyword>
<protein>
    <submittedName>
        <fullName evidence="3">Uncharacterized protein</fullName>
    </submittedName>
</protein>
<feature type="region of interest" description="Disordered" evidence="1">
    <location>
        <begin position="31"/>
        <end position="76"/>
    </location>
</feature>
<evidence type="ECO:0000256" key="1">
    <source>
        <dbReference type="SAM" id="MobiDB-lite"/>
    </source>
</evidence>
<feature type="transmembrane region" description="Helical" evidence="2">
    <location>
        <begin position="96"/>
        <end position="115"/>
    </location>
</feature>
<keyword evidence="2" id="KW-1133">Transmembrane helix</keyword>
<organism evidence="3 4">
    <name type="scientific">Portunus trituberculatus</name>
    <name type="common">Swimming crab</name>
    <name type="synonym">Neptunus trituberculatus</name>
    <dbReference type="NCBI Taxonomy" id="210409"/>
    <lineage>
        <taxon>Eukaryota</taxon>
        <taxon>Metazoa</taxon>
        <taxon>Ecdysozoa</taxon>
        <taxon>Arthropoda</taxon>
        <taxon>Crustacea</taxon>
        <taxon>Multicrustacea</taxon>
        <taxon>Malacostraca</taxon>
        <taxon>Eumalacostraca</taxon>
        <taxon>Eucarida</taxon>
        <taxon>Decapoda</taxon>
        <taxon>Pleocyemata</taxon>
        <taxon>Brachyura</taxon>
        <taxon>Eubrachyura</taxon>
        <taxon>Portunoidea</taxon>
        <taxon>Portunidae</taxon>
        <taxon>Portuninae</taxon>
        <taxon>Portunus</taxon>
    </lineage>
</organism>
<keyword evidence="4" id="KW-1185">Reference proteome</keyword>
<keyword evidence="2" id="KW-0472">Membrane</keyword>
<sequence>MAASTSGCPLSNSDAVGCWLVRVRVGLSGAGAGRKGSCTWPDRKPPSPSATASTTRAASRVASPNDGPAKQVTSQPYPVEETHCSLAQRVFLISKLTYIHLCIILIILSVVGVAVQNTTMLGNGRLDMRLVKVNNACDQRCKCSWRPVAYLSEGQHSELSGGGEGGAGLEQHSGLAWLVGDGYT</sequence>
<evidence type="ECO:0000256" key="2">
    <source>
        <dbReference type="SAM" id="Phobius"/>
    </source>
</evidence>
<proteinExistence type="predicted"/>
<dbReference type="EMBL" id="VSRR010000291">
    <property type="protein sequence ID" value="MPC13581.1"/>
    <property type="molecule type" value="Genomic_DNA"/>
</dbReference>
<evidence type="ECO:0000313" key="4">
    <source>
        <dbReference type="Proteomes" id="UP000324222"/>
    </source>
</evidence>
<dbReference type="AlphaFoldDB" id="A0A5B7CXK9"/>
<comment type="caution">
    <text evidence="3">The sequence shown here is derived from an EMBL/GenBank/DDBJ whole genome shotgun (WGS) entry which is preliminary data.</text>
</comment>
<reference evidence="3 4" key="1">
    <citation type="submission" date="2019-05" db="EMBL/GenBank/DDBJ databases">
        <title>Another draft genome of Portunus trituberculatus and its Hox gene families provides insights of decapod evolution.</title>
        <authorList>
            <person name="Jeong J.-H."/>
            <person name="Song I."/>
            <person name="Kim S."/>
            <person name="Choi T."/>
            <person name="Kim D."/>
            <person name="Ryu S."/>
            <person name="Kim W."/>
        </authorList>
    </citation>
    <scope>NUCLEOTIDE SEQUENCE [LARGE SCALE GENOMIC DNA]</scope>
    <source>
        <tissue evidence="3">Muscle</tissue>
    </source>
</reference>
<evidence type="ECO:0000313" key="3">
    <source>
        <dbReference type="EMBL" id="MPC13581.1"/>
    </source>
</evidence>
<gene>
    <name evidence="3" type="ORF">E2C01_006318</name>
</gene>
<name>A0A5B7CXK9_PORTR</name>
<accession>A0A5B7CXK9</accession>